<dbReference type="EMBL" id="SNRW01006160">
    <property type="protein sequence ID" value="KAA6383607.1"/>
    <property type="molecule type" value="Genomic_DNA"/>
</dbReference>
<comment type="caution">
    <text evidence="2">The sequence shown here is derived from an EMBL/GenBank/DDBJ whole genome shotgun (WGS) entry which is preliminary data.</text>
</comment>
<dbReference type="InterPro" id="IPR021109">
    <property type="entry name" value="Peptidase_aspartic_dom_sf"/>
</dbReference>
<gene>
    <name evidence="2" type="ORF">EZS28_020868</name>
</gene>
<feature type="compositionally biased region" description="Acidic residues" evidence="1">
    <location>
        <begin position="451"/>
        <end position="460"/>
    </location>
</feature>
<sequence>MQIAGKFDPQDDLMYEGRTPYLSQMRNQAAARGSDVVSESEEQSEITDAEAIRASGQFEVENDGDSPFRVFQDFNPQNIGWRKIKISQIAGQQQHSIQFIFGGLPWQSFDLRPHCIVSLERVDTQKKNKYIRLAQLDTGSNLSFISTSLARRAKLRERGRIFLNRGLEHGNYGVGGHVYGYARVRLTFENWLSVDANVLVRSVAQQGVHISIGTDIFASLSTICNPQFVLRDQQQPLKQSIDLNESHNVDQKEFEINDQQEQVQGRLNDDVVRQNSLKAINTSIEVIFRQYNVNDEGSPGFRLQYTSQRQSDNQRSFIKERMNNTQIKKKKKKKKAKYNDEDVNAIDDTGRIIDNENEQEKKMKKKVKKGNKKRKMNRQIHYEQGFADWVDSGEDLTYINYPGLTDDQMKQDEDDGILEYFANEYIPIGQGDQLIDEDMPEEVDREHNQEEGEQEDDDEEEIRRRRLADRRNRWAKPS</sequence>
<dbReference type="Proteomes" id="UP000324800">
    <property type="component" value="Unassembled WGS sequence"/>
</dbReference>
<evidence type="ECO:0000256" key="1">
    <source>
        <dbReference type="SAM" id="MobiDB-lite"/>
    </source>
</evidence>
<proteinExistence type="predicted"/>
<name>A0A5J4VLT4_9EUKA</name>
<feature type="region of interest" description="Disordered" evidence="1">
    <location>
        <begin position="437"/>
        <end position="478"/>
    </location>
</feature>
<evidence type="ECO:0000313" key="2">
    <source>
        <dbReference type="EMBL" id="KAA6383607.1"/>
    </source>
</evidence>
<reference evidence="2 3" key="1">
    <citation type="submission" date="2019-03" db="EMBL/GenBank/DDBJ databases">
        <title>Single cell metagenomics reveals metabolic interactions within the superorganism composed of flagellate Streblomastix strix and complex community of Bacteroidetes bacteria on its surface.</title>
        <authorList>
            <person name="Treitli S.C."/>
            <person name="Kolisko M."/>
            <person name="Husnik F."/>
            <person name="Keeling P."/>
            <person name="Hampl V."/>
        </authorList>
    </citation>
    <scope>NUCLEOTIDE SEQUENCE [LARGE SCALE GENOMIC DNA]</scope>
    <source>
        <strain evidence="2">ST1C</strain>
    </source>
</reference>
<protein>
    <submittedName>
        <fullName evidence="2">Uncharacterized protein</fullName>
    </submittedName>
</protein>
<dbReference type="Gene3D" id="2.40.70.10">
    <property type="entry name" value="Acid Proteases"/>
    <property type="match status" value="1"/>
</dbReference>
<organism evidence="2 3">
    <name type="scientific">Streblomastix strix</name>
    <dbReference type="NCBI Taxonomy" id="222440"/>
    <lineage>
        <taxon>Eukaryota</taxon>
        <taxon>Metamonada</taxon>
        <taxon>Preaxostyla</taxon>
        <taxon>Oxymonadida</taxon>
        <taxon>Streblomastigidae</taxon>
        <taxon>Streblomastix</taxon>
    </lineage>
</organism>
<dbReference type="AlphaFoldDB" id="A0A5J4VLT4"/>
<evidence type="ECO:0000313" key="3">
    <source>
        <dbReference type="Proteomes" id="UP000324800"/>
    </source>
</evidence>
<accession>A0A5J4VLT4</accession>